<evidence type="ECO:0008006" key="6">
    <source>
        <dbReference type="Google" id="ProtNLM"/>
    </source>
</evidence>
<keyword evidence="3" id="KW-0812">Transmembrane</keyword>
<keyword evidence="3" id="KW-1133">Transmembrane helix</keyword>
<protein>
    <recommendedName>
        <fullName evidence="6">Pentapeptide repeat-containing protein</fullName>
    </recommendedName>
</protein>
<keyword evidence="1" id="KW-0677">Repeat</keyword>
<evidence type="ECO:0000313" key="5">
    <source>
        <dbReference type="Proteomes" id="UP000008710"/>
    </source>
</evidence>
<dbReference type="AlphaFoldDB" id="Q0RXT4"/>
<evidence type="ECO:0000256" key="3">
    <source>
        <dbReference type="SAM" id="Phobius"/>
    </source>
</evidence>
<dbReference type="EMBL" id="CP000432">
    <property type="protein sequence ID" value="ABG99902.1"/>
    <property type="molecule type" value="Genomic_DNA"/>
</dbReference>
<geneLocation type="plasmid" evidence="4 5">
    <name>pRHL1</name>
</geneLocation>
<dbReference type="Proteomes" id="UP000008710">
    <property type="component" value="Plasmid pRHL1"/>
</dbReference>
<evidence type="ECO:0000313" key="4">
    <source>
        <dbReference type="EMBL" id="ABG99902.1"/>
    </source>
</evidence>
<reference evidence="5" key="1">
    <citation type="journal article" date="2006" name="Proc. Natl. Acad. Sci. U.S.A.">
        <title>The complete genome of Rhodococcus sp. RHA1 provides insights into a catabolic powerhouse.</title>
        <authorList>
            <person name="McLeod M.P."/>
            <person name="Warren R.L."/>
            <person name="Hsiao W.W.L."/>
            <person name="Araki N."/>
            <person name="Myhre M."/>
            <person name="Fernandes C."/>
            <person name="Miyazawa D."/>
            <person name="Wong W."/>
            <person name="Lillquist A.L."/>
            <person name="Wang D."/>
            <person name="Dosanjh M."/>
            <person name="Hara H."/>
            <person name="Petrescu A."/>
            <person name="Morin R.D."/>
            <person name="Yang G."/>
            <person name="Stott J.M."/>
            <person name="Schein J.E."/>
            <person name="Shin H."/>
            <person name="Smailus D."/>
            <person name="Siddiqui A.S."/>
            <person name="Marra M.A."/>
            <person name="Jones S.J.M."/>
            <person name="Holt R."/>
            <person name="Brinkman F.S.L."/>
            <person name="Miyauchi K."/>
            <person name="Fukuda M."/>
            <person name="Davies J.E."/>
            <person name="Mohn W.W."/>
            <person name="Eltis L.D."/>
        </authorList>
    </citation>
    <scope>NUCLEOTIDE SEQUENCE [LARGE SCALE GENOMIC DNA]</scope>
    <source>
        <strain evidence="5">RHA1</strain>
    </source>
</reference>
<feature type="transmembrane region" description="Helical" evidence="3">
    <location>
        <begin position="78"/>
        <end position="103"/>
    </location>
</feature>
<dbReference type="RefSeq" id="WP_011599581.1">
    <property type="nucleotide sequence ID" value="NC_008269.1"/>
</dbReference>
<dbReference type="Gene3D" id="2.160.20.80">
    <property type="entry name" value="E3 ubiquitin-protein ligase SopA"/>
    <property type="match status" value="1"/>
</dbReference>
<accession>Q0RXT4</accession>
<gene>
    <name evidence="4" type="ordered locus">RHA1_ro08858</name>
</gene>
<feature type="transmembrane region" description="Helical" evidence="3">
    <location>
        <begin position="33"/>
        <end position="58"/>
    </location>
</feature>
<dbReference type="Pfam" id="PF00805">
    <property type="entry name" value="Pentapeptide"/>
    <property type="match status" value="3"/>
</dbReference>
<evidence type="ECO:0000256" key="1">
    <source>
        <dbReference type="ARBA" id="ARBA00022737"/>
    </source>
</evidence>
<dbReference type="PANTHER" id="PTHR47485">
    <property type="entry name" value="THYLAKOID LUMENAL 17.4 KDA PROTEIN, CHLOROPLASTIC"/>
    <property type="match status" value="1"/>
</dbReference>
<proteinExistence type="predicted"/>
<dbReference type="KEGG" id="rha:RHA1_ro08858"/>
<dbReference type="HOGENOM" id="CLU_635960_0_0_11"/>
<sequence>MRDVSTHTSDEPVREEPKLGGRPEAAEPRPLRLGWLVTIGIVVTLLLGVLFFCLFVWTQTELGGDRFFTAAADVNGDVLFNAARTALTMVTVIGLGGAALLAYRRQRSTEDSQATASKALEVSAKSQMTAALAQQTAAGALVLSQEQFRHTTERALRERYTEAAELLGSPQFPVRMAGVYALAALADDWHGFGDDTERQVCIDLLCAYLRTDTAARYGGEDTTDAEKRAMREEENTVRAAIIATVRAHRLKSRAKEDPRNWRTCALDLTGAKLMRADFSDADLRGTDLIGADLTDANLYRTNLAWVFLSDIKLAKTLLHGTDLTHGHLNGADFTDASIRETKFTDAQLVEAKFIGAEIRDTDFTDTNLTIADFTAAEVGIANFTRADLTNAVLADVDLTKSTLDQSITHGTKYSAQTRWPGGTPPDGAILM</sequence>
<keyword evidence="4" id="KW-0614">Plasmid</keyword>
<dbReference type="PANTHER" id="PTHR47485:SF1">
    <property type="entry name" value="THYLAKOID LUMENAL 17.4 KDA PROTEIN, CHLOROPLASTIC"/>
    <property type="match status" value="1"/>
</dbReference>
<keyword evidence="3" id="KW-0472">Membrane</keyword>
<dbReference type="SUPFAM" id="SSF141571">
    <property type="entry name" value="Pentapeptide repeat-like"/>
    <property type="match status" value="1"/>
</dbReference>
<feature type="region of interest" description="Disordered" evidence="2">
    <location>
        <begin position="1"/>
        <end position="25"/>
    </location>
</feature>
<name>Q0RXT4_RHOJR</name>
<organism evidence="4 5">
    <name type="scientific">Rhodococcus jostii (strain RHA1)</name>
    <dbReference type="NCBI Taxonomy" id="101510"/>
    <lineage>
        <taxon>Bacteria</taxon>
        <taxon>Bacillati</taxon>
        <taxon>Actinomycetota</taxon>
        <taxon>Actinomycetes</taxon>
        <taxon>Mycobacteriales</taxon>
        <taxon>Nocardiaceae</taxon>
        <taxon>Rhodococcus</taxon>
    </lineage>
</organism>
<dbReference type="InterPro" id="IPR001646">
    <property type="entry name" value="5peptide_repeat"/>
</dbReference>
<evidence type="ECO:0000256" key="2">
    <source>
        <dbReference type="SAM" id="MobiDB-lite"/>
    </source>
</evidence>